<dbReference type="AlphaFoldDB" id="A0A7Z0TMJ3"/>
<evidence type="ECO:0000313" key="1">
    <source>
        <dbReference type="EMBL" id="NYY89701.1"/>
    </source>
</evidence>
<dbReference type="Proteomes" id="UP000564836">
    <property type="component" value="Chromosome"/>
</dbReference>
<dbReference type="EMBL" id="CP088280">
    <property type="protein sequence ID" value="UGX94238.1"/>
    <property type="molecule type" value="Genomic_DNA"/>
</dbReference>
<evidence type="ECO:0000313" key="2">
    <source>
        <dbReference type="EMBL" id="UGX94238.1"/>
    </source>
</evidence>
<gene>
    <name evidence="2" type="ORF">G6321_00053325</name>
    <name evidence="1" type="ORF">G6321_15115</name>
</gene>
<reference evidence="2 3" key="3">
    <citation type="journal article" date="2022" name="Int. J. Syst. Evol. Microbiol.">
        <title>Strains of Bradyrhizobium barranii sp. nov. associated with legumes native to Canada are symbionts of soybeans and belong to different subspecies (subsp. barranii subsp. nov. and subsp. apii subsp. nov.) and symbiovars (sv. glycinearum and sv. septentrionale).</title>
        <authorList>
            <person name="Bromfield E.S.P."/>
            <person name="Cloutier S."/>
            <person name="Wasai-Hara S."/>
            <person name="Minamisawa K."/>
        </authorList>
    </citation>
    <scope>NUCLEOTIDE SEQUENCE [LARGE SCALE GENOMIC DNA]</scope>
    <source>
        <strain evidence="2 3">323S2</strain>
    </source>
</reference>
<dbReference type="RefSeq" id="WP_166346115.1">
    <property type="nucleotide sequence ID" value="NZ_CP088280.1"/>
</dbReference>
<accession>A0A7Z0TMJ3</accession>
<sequence length="104" mass="12017">MRNDRIRELNDAFRRTFRGGKVMMTSGVYELPDCVKAEALLQVARFSEFTADNDPHDEHDFGSFDLVGRKLFWKIDLYEEPDVKDANGDPVVNRVLTIMLASEY</sequence>
<reference evidence="2 3" key="1">
    <citation type="journal article" date="2017" name="Syst. Appl. Microbiol.">
        <title>Soybeans inoculated with root zone soils of Canadian native legumes harbour diverse and novel Bradyrhizobium spp. that possess agricultural potential.</title>
        <authorList>
            <person name="Bromfield E.S.P."/>
            <person name="Cloutier S."/>
            <person name="Tambong J.T."/>
            <person name="Tran Thi T.V."/>
        </authorList>
    </citation>
    <scope>NUCLEOTIDE SEQUENCE [LARGE SCALE GENOMIC DNA]</scope>
    <source>
        <strain evidence="2 3">323S2</strain>
    </source>
</reference>
<proteinExistence type="predicted"/>
<name>A0A7Z0TMJ3_9BRAD</name>
<dbReference type="Pfam" id="PF12599">
    <property type="entry name" value="DUF3768"/>
    <property type="match status" value="1"/>
</dbReference>
<dbReference type="InterPro" id="IPR022243">
    <property type="entry name" value="DUF3768"/>
</dbReference>
<organism evidence="1">
    <name type="scientific">Bradyrhizobium barranii subsp. barranii</name>
    <dbReference type="NCBI Taxonomy" id="2823807"/>
    <lineage>
        <taxon>Bacteria</taxon>
        <taxon>Pseudomonadati</taxon>
        <taxon>Pseudomonadota</taxon>
        <taxon>Alphaproteobacteria</taxon>
        <taxon>Hyphomicrobiales</taxon>
        <taxon>Nitrobacteraceae</taxon>
        <taxon>Bradyrhizobium</taxon>
        <taxon>Bradyrhizobium barranii</taxon>
    </lineage>
</organism>
<dbReference type="EMBL" id="JACBFH010000001">
    <property type="protein sequence ID" value="NYY89701.1"/>
    <property type="molecule type" value="Genomic_DNA"/>
</dbReference>
<evidence type="ECO:0000313" key="3">
    <source>
        <dbReference type="Proteomes" id="UP000564836"/>
    </source>
</evidence>
<protein>
    <submittedName>
        <fullName evidence="1">DUF3768 domain-containing protein</fullName>
    </submittedName>
</protein>
<reference evidence="1" key="2">
    <citation type="submission" date="2020-06" db="EMBL/GenBank/DDBJ databases">
        <title>Whole Genome Sequence of Bradyrhizobium sp. Strain 323S2.</title>
        <authorList>
            <person name="Bromfield E.S.P."/>
        </authorList>
    </citation>
    <scope>NUCLEOTIDE SEQUENCE [LARGE SCALE GENOMIC DNA]</scope>
    <source>
        <strain evidence="1">323S2</strain>
    </source>
</reference>